<dbReference type="STRING" id="1123384.AJ81_03105"/>
<evidence type="ECO:0000259" key="5">
    <source>
        <dbReference type="PROSITE" id="PS50893"/>
    </source>
</evidence>
<dbReference type="SUPFAM" id="SSF52540">
    <property type="entry name" value="P-loop containing nucleoside triphosphate hydrolases"/>
    <property type="match status" value="1"/>
</dbReference>
<keyword evidence="7" id="KW-1185">Reference proteome</keyword>
<keyword evidence="2" id="KW-0813">Transport</keyword>
<dbReference type="Gene3D" id="3.40.50.300">
    <property type="entry name" value="P-loop containing nucleotide triphosphate hydrolases"/>
    <property type="match status" value="1"/>
</dbReference>
<evidence type="ECO:0000256" key="4">
    <source>
        <dbReference type="ARBA" id="ARBA00022840"/>
    </source>
</evidence>
<evidence type="ECO:0000256" key="1">
    <source>
        <dbReference type="ARBA" id="ARBA00005417"/>
    </source>
</evidence>
<organism evidence="6 7">
    <name type="scientific">Pseudothermotoga hypogea DSM 11164 = NBRC 106472</name>
    <dbReference type="NCBI Taxonomy" id="1123384"/>
    <lineage>
        <taxon>Bacteria</taxon>
        <taxon>Thermotogati</taxon>
        <taxon>Thermotogota</taxon>
        <taxon>Thermotogae</taxon>
        <taxon>Thermotogales</taxon>
        <taxon>Thermotogaceae</taxon>
        <taxon>Pseudothermotoga</taxon>
    </lineage>
</organism>
<protein>
    <submittedName>
        <fullName evidence="6">ABC transporter ATP-binding protein</fullName>
    </submittedName>
</protein>
<dbReference type="GO" id="GO:0016887">
    <property type="term" value="F:ATP hydrolysis activity"/>
    <property type="evidence" value="ECO:0007669"/>
    <property type="project" value="InterPro"/>
</dbReference>
<sequence>MMRMIEVMDLVKLYPKRNSKEKIVAVDHASFNVKNGEIFALLGPNGAGKTTTIKSICGLIIPDSGEVRIKGFSVLKERSKALSQISAVLEGNRNLYWRMSVLENMRYFAGIRGKKLNKSHALEILESLGLKDKANQLVHSLSRGMQQKAAIAVCLACDTDVLLLDEPTLGLDVHSAVEFRSILKSLKEKGKTILLSTHDMNLVEAVADRIAIMNKGRIVVCEKKQRLIDVFTARAYKLRLVCDEESKKRLKELGFNGWNEDGNLVELQVNLTSSQKLYELIDTLRSNNIEIESIEKEMVNFEKIFISYTRE</sequence>
<dbReference type="EMBL" id="CP007141">
    <property type="protein sequence ID" value="AJC73368.1"/>
    <property type="molecule type" value="Genomic_DNA"/>
</dbReference>
<keyword evidence="3" id="KW-0547">Nucleotide-binding</keyword>
<dbReference type="PaxDb" id="1123384-AJ81_03105"/>
<dbReference type="GO" id="GO:0005524">
    <property type="term" value="F:ATP binding"/>
    <property type="evidence" value="ECO:0007669"/>
    <property type="project" value="UniProtKB-KW"/>
</dbReference>
<dbReference type="PANTHER" id="PTHR42711">
    <property type="entry name" value="ABC TRANSPORTER ATP-BINDING PROTEIN"/>
    <property type="match status" value="1"/>
</dbReference>
<dbReference type="AlphaFoldDB" id="A0A0X1KPX5"/>
<dbReference type="Pfam" id="PF00005">
    <property type="entry name" value="ABC_tran"/>
    <property type="match status" value="1"/>
</dbReference>
<name>A0A0X1KPX5_9THEM</name>
<dbReference type="KEGG" id="phy:AJ81_03105"/>
<gene>
    <name evidence="6" type="ORF">AJ81_03105</name>
</gene>
<dbReference type="PROSITE" id="PS50893">
    <property type="entry name" value="ABC_TRANSPORTER_2"/>
    <property type="match status" value="1"/>
</dbReference>
<feature type="domain" description="ABC transporter" evidence="5">
    <location>
        <begin position="5"/>
        <end position="240"/>
    </location>
</feature>
<dbReference type="Proteomes" id="UP000077469">
    <property type="component" value="Chromosome"/>
</dbReference>
<evidence type="ECO:0000256" key="3">
    <source>
        <dbReference type="ARBA" id="ARBA00022741"/>
    </source>
</evidence>
<comment type="similarity">
    <text evidence="1">Belongs to the ABC transporter superfamily.</text>
</comment>
<dbReference type="InterPro" id="IPR003593">
    <property type="entry name" value="AAA+_ATPase"/>
</dbReference>
<dbReference type="CDD" id="cd03230">
    <property type="entry name" value="ABC_DR_subfamily_A"/>
    <property type="match status" value="1"/>
</dbReference>
<dbReference type="PANTHER" id="PTHR42711:SF5">
    <property type="entry name" value="ABC TRANSPORTER ATP-BINDING PROTEIN NATA"/>
    <property type="match status" value="1"/>
</dbReference>
<proteinExistence type="inferred from homology"/>
<dbReference type="InterPro" id="IPR027417">
    <property type="entry name" value="P-loop_NTPase"/>
</dbReference>
<evidence type="ECO:0000313" key="7">
    <source>
        <dbReference type="Proteomes" id="UP000077469"/>
    </source>
</evidence>
<dbReference type="InterPro" id="IPR050763">
    <property type="entry name" value="ABC_transporter_ATP-binding"/>
</dbReference>
<dbReference type="SMART" id="SM00382">
    <property type="entry name" value="AAA"/>
    <property type="match status" value="1"/>
</dbReference>
<dbReference type="PATRIC" id="fig|1123384.7.peg.609"/>
<evidence type="ECO:0000256" key="2">
    <source>
        <dbReference type="ARBA" id="ARBA00022448"/>
    </source>
</evidence>
<reference evidence="6 7" key="1">
    <citation type="submission" date="2014-01" db="EMBL/GenBank/DDBJ databases">
        <title>Genome sequencing of Thermotog hypogea.</title>
        <authorList>
            <person name="Zhang X."/>
            <person name="Alvare G."/>
            <person name="Fristensky B."/>
            <person name="Chen L."/>
            <person name="Suen T."/>
            <person name="Chen Q."/>
            <person name="Ma K."/>
        </authorList>
    </citation>
    <scope>NUCLEOTIDE SEQUENCE [LARGE SCALE GENOMIC DNA]</scope>
    <source>
        <strain evidence="6 7">DSM 11164</strain>
    </source>
</reference>
<accession>A0A0X1KPX5</accession>
<evidence type="ECO:0000313" key="6">
    <source>
        <dbReference type="EMBL" id="AJC73368.1"/>
    </source>
</evidence>
<dbReference type="InterPro" id="IPR003439">
    <property type="entry name" value="ABC_transporter-like_ATP-bd"/>
</dbReference>
<keyword evidence="4 6" id="KW-0067">ATP-binding</keyword>